<dbReference type="RefSeq" id="WP_283832367.1">
    <property type="nucleotide sequence ID" value="NZ_JASJEU010000019.1"/>
</dbReference>
<reference evidence="5 6" key="1">
    <citation type="submission" date="2023-05" db="EMBL/GenBank/DDBJ databases">
        <title>Gordonibacter KGMB12511T sp. nov., isolated from faeces of healthy Korean.</title>
        <authorList>
            <person name="Kim H.S."/>
            <person name="Kim J.-S."/>
            <person name="Suh M.K."/>
            <person name="Eom M.K."/>
            <person name="Do H.E."/>
            <person name="Lee J.-S."/>
        </authorList>
    </citation>
    <scope>NUCLEOTIDE SEQUENCE [LARGE SCALE GENOMIC DNA]</scope>
    <source>
        <strain evidence="5 6">KGMB12511</strain>
    </source>
</reference>
<proteinExistence type="predicted"/>
<keyword evidence="3" id="KW-0411">Iron-sulfur</keyword>
<evidence type="ECO:0000259" key="4">
    <source>
        <dbReference type="PROSITE" id="PS51379"/>
    </source>
</evidence>
<gene>
    <name evidence="5" type="ORF">QNJ86_09460</name>
</gene>
<evidence type="ECO:0000313" key="6">
    <source>
        <dbReference type="Proteomes" id="UP001232750"/>
    </source>
</evidence>
<accession>A0ABT7DNA5</accession>
<keyword evidence="1" id="KW-0479">Metal-binding</keyword>
<dbReference type="PROSITE" id="PS00198">
    <property type="entry name" value="4FE4S_FER_1"/>
    <property type="match status" value="1"/>
</dbReference>
<organism evidence="5 6">
    <name type="scientific">Gordonibacter faecis</name>
    <dbReference type="NCBI Taxonomy" id="3047475"/>
    <lineage>
        <taxon>Bacteria</taxon>
        <taxon>Bacillati</taxon>
        <taxon>Actinomycetota</taxon>
        <taxon>Coriobacteriia</taxon>
        <taxon>Eggerthellales</taxon>
        <taxon>Eggerthellaceae</taxon>
        <taxon>Gordonibacter</taxon>
    </lineage>
</organism>
<dbReference type="InterPro" id="IPR017900">
    <property type="entry name" value="4Fe4S_Fe_S_CS"/>
</dbReference>
<evidence type="ECO:0000256" key="2">
    <source>
        <dbReference type="ARBA" id="ARBA00023004"/>
    </source>
</evidence>
<evidence type="ECO:0000313" key="5">
    <source>
        <dbReference type="EMBL" id="MDJ1651025.1"/>
    </source>
</evidence>
<dbReference type="EMBL" id="JASJEU010000019">
    <property type="protein sequence ID" value="MDJ1651025.1"/>
    <property type="molecule type" value="Genomic_DNA"/>
</dbReference>
<dbReference type="InterPro" id="IPR017896">
    <property type="entry name" value="4Fe4S_Fe-S-bd"/>
</dbReference>
<evidence type="ECO:0000256" key="1">
    <source>
        <dbReference type="ARBA" id="ARBA00022723"/>
    </source>
</evidence>
<name>A0ABT7DNA5_9ACTN</name>
<sequence>MLYRVIDAAELPSLVSAFMETYEVVAPVKRDRSYVFEAVHSFDDIELGYDTTISSPKKYFLPPTETLFPFDARDNEVAAFAAEITPRVVFGAHACDINALNRLDLVFRDGRMPDPYYVARRKATLIVGISCTPTETCFCHLWGADEARFGYDLFLQDIGDRYLVSISSVEAANILEAACNPRVATDEDRIAFRHAARRRQAAFSEDIPDIQDVAMLMDAFHKDPFWEELGGRCLACTACSAVCPTCFCFDIRDTLDPDGKTGRRERTWDSCTSPQFAEVAGGHNFRADGRNRVRHRMYHKLNGFLANHDRMLCVGCGRCVKACKANINPIEVLKFFARKGAQDAE</sequence>
<keyword evidence="2" id="KW-0408">Iron</keyword>
<comment type="caution">
    <text evidence="5">The sequence shown here is derived from an EMBL/GenBank/DDBJ whole genome shotgun (WGS) entry which is preliminary data.</text>
</comment>
<feature type="domain" description="4Fe-4S ferredoxin-type" evidence="4">
    <location>
        <begin position="304"/>
        <end position="333"/>
    </location>
</feature>
<dbReference type="SUPFAM" id="SSF46548">
    <property type="entry name" value="alpha-helical ferredoxin"/>
    <property type="match status" value="1"/>
</dbReference>
<keyword evidence="6" id="KW-1185">Reference proteome</keyword>
<feature type="domain" description="4Fe-4S ferredoxin-type" evidence="4">
    <location>
        <begin position="222"/>
        <end position="254"/>
    </location>
</feature>
<dbReference type="Proteomes" id="UP001232750">
    <property type="component" value="Unassembled WGS sequence"/>
</dbReference>
<evidence type="ECO:0000256" key="3">
    <source>
        <dbReference type="ARBA" id="ARBA00023014"/>
    </source>
</evidence>
<dbReference type="PANTHER" id="PTHR40447:SF1">
    <property type="entry name" value="ANAEROBIC SULFITE REDUCTASE SUBUNIT A"/>
    <property type="match status" value="1"/>
</dbReference>
<dbReference type="PROSITE" id="PS51379">
    <property type="entry name" value="4FE4S_FER_2"/>
    <property type="match status" value="2"/>
</dbReference>
<dbReference type="Pfam" id="PF17179">
    <property type="entry name" value="Fer4_22"/>
    <property type="match status" value="1"/>
</dbReference>
<dbReference type="PANTHER" id="PTHR40447">
    <property type="entry name" value="ANAEROBIC SULFITE REDUCTASE SUBUNIT A"/>
    <property type="match status" value="1"/>
</dbReference>
<protein>
    <submittedName>
        <fullName evidence="5">4Fe-4S dicluster domain-containing protein</fullName>
    </submittedName>
</protein>